<dbReference type="AlphaFoldDB" id="A0A0D0A5J1"/>
<dbReference type="EMBL" id="KN833688">
    <property type="protein sequence ID" value="KIK29677.1"/>
    <property type="molecule type" value="Genomic_DNA"/>
</dbReference>
<reference evidence="1 2" key="1">
    <citation type="submission" date="2014-04" db="EMBL/GenBank/DDBJ databases">
        <authorList>
            <consortium name="DOE Joint Genome Institute"/>
            <person name="Kuo A."/>
            <person name="Kohler A."/>
            <person name="Costa M.D."/>
            <person name="Nagy L.G."/>
            <person name="Floudas D."/>
            <person name="Copeland A."/>
            <person name="Barry K.W."/>
            <person name="Cichocki N."/>
            <person name="Veneault-Fourrey C."/>
            <person name="LaButti K."/>
            <person name="Lindquist E.A."/>
            <person name="Lipzen A."/>
            <person name="Lundell T."/>
            <person name="Morin E."/>
            <person name="Murat C."/>
            <person name="Sun H."/>
            <person name="Tunlid A."/>
            <person name="Henrissat B."/>
            <person name="Grigoriev I.V."/>
            <person name="Hibbett D.S."/>
            <person name="Martin F."/>
            <person name="Nordberg H.P."/>
            <person name="Cantor M.N."/>
            <person name="Hua S.X."/>
        </authorList>
    </citation>
    <scope>NUCLEOTIDE SEQUENCE [LARGE SCALE GENOMIC DNA]</scope>
    <source>
        <strain evidence="1 2">441</strain>
    </source>
</reference>
<organism evidence="1 2">
    <name type="scientific">Pisolithus microcarpus 441</name>
    <dbReference type="NCBI Taxonomy" id="765257"/>
    <lineage>
        <taxon>Eukaryota</taxon>
        <taxon>Fungi</taxon>
        <taxon>Dikarya</taxon>
        <taxon>Basidiomycota</taxon>
        <taxon>Agaricomycotina</taxon>
        <taxon>Agaricomycetes</taxon>
        <taxon>Agaricomycetidae</taxon>
        <taxon>Boletales</taxon>
        <taxon>Sclerodermatineae</taxon>
        <taxon>Pisolithaceae</taxon>
        <taxon>Pisolithus</taxon>
    </lineage>
</organism>
<dbReference type="Proteomes" id="UP000054018">
    <property type="component" value="Unassembled WGS sequence"/>
</dbReference>
<name>A0A0D0A5J1_9AGAM</name>
<dbReference type="OrthoDB" id="10562855at2759"/>
<gene>
    <name evidence="1" type="ORF">PISMIDRAFT_438380</name>
</gene>
<dbReference type="HOGENOM" id="CLU_2441717_0_0_1"/>
<evidence type="ECO:0000313" key="2">
    <source>
        <dbReference type="Proteomes" id="UP000054018"/>
    </source>
</evidence>
<reference evidence="2" key="2">
    <citation type="submission" date="2015-01" db="EMBL/GenBank/DDBJ databases">
        <title>Evolutionary Origins and Diversification of the Mycorrhizal Mutualists.</title>
        <authorList>
            <consortium name="DOE Joint Genome Institute"/>
            <consortium name="Mycorrhizal Genomics Consortium"/>
            <person name="Kohler A."/>
            <person name="Kuo A."/>
            <person name="Nagy L.G."/>
            <person name="Floudas D."/>
            <person name="Copeland A."/>
            <person name="Barry K.W."/>
            <person name="Cichocki N."/>
            <person name="Veneault-Fourrey C."/>
            <person name="LaButti K."/>
            <person name="Lindquist E.A."/>
            <person name="Lipzen A."/>
            <person name="Lundell T."/>
            <person name="Morin E."/>
            <person name="Murat C."/>
            <person name="Riley R."/>
            <person name="Ohm R."/>
            <person name="Sun H."/>
            <person name="Tunlid A."/>
            <person name="Henrissat B."/>
            <person name="Grigoriev I.V."/>
            <person name="Hibbett D.S."/>
            <person name="Martin F."/>
        </authorList>
    </citation>
    <scope>NUCLEOTIDE SEQUENCE [LARGE SCALE GENOMIC DNA]</scope>
    <source>
        <strain evidence="2">441</strain>
    </source>
</reference>
<protein>
    <submittedName>
        <fullName evidence="1">Uncharacterized protein</fullName>
    </submittedName>
</protein>
<proteinExistence type="predicted"/>
<evidence type="ECO:0000313" key="1">
    <source>
        <dbReference type="EMBL" id="KIK29677.1"/>
    </source>
</evidence>
<sequence>MPWPAEVICQFQVIPLTSSDNDFQGAYNKLLNTLFPPDTDFIVVPQYLEPSSLVSSSPLKSFSEESLFLFWSRRHPPSSPTDRRANWQMR</sequence>
<keyword evidence="2" id="KW-1185">Reference proteome</keyword>
<accession>A0A0D0A5J1</accession>